<dbReference type="Proteomes" id="UP000295344">
    <property type="component" value="Unassembled WGS sequence"/>
</dbReference>
<keyword evidence="3" id="KW-0812">Transmembrane</keyword>
<keyword evidence="6" id="KW-1185">Reference proteome</keyword>
<evidence type="ECO:0000256" key="1">
    <source>
        <dbReference type="ARBA" id="ARBA00023015"/>
    </source>
</evidence>
<dbReference type="Gene3D" id="1.10.10.1320">
    <property type="entry name" value="Anti-sigma factor, zinc-finger domain"/>
    <property type="match status" value="1"/>
</dbReference>
<gene>
    <name evidence="5" type="ORF">CLV52_2094</name>
</gene>
<protein>
    <submittedName>
        <fullName evidence="5">Putative zinc finger protein</fullName>
    </submittedName>
</protein>
<comment type="caution">
    <text evidence="5">The sequence shown here is derived from an EMBL/GenBank/DDBJ whole genome shotgun (WGS) entry which is preliminary data.</text>
</comment>
<sequence>MSDSIHDWDGAYVLGALEPADRHRYEEHLASCSSCSRSVRELAGLPGILGTLDEAEALALRDLPDDAALRDGAHASDRAAGVARRVRSRRRRNRLVTALALAAVLVVGSIGGWGLVRAVQPASQPAAAAQAHRLEPIGDSHLTADLRVTPVGWGTRIDWSCDYAATASQHTEQYEPTSYSLVVHTDTGGTATVATWTSDGGEARNLVASTAIPADDIASVDIRVTGSSRPLASTSF</sequence>
<organism evidence="5 6">
    <name type="scientific">Amnibacterium kyonggiense</name>
    <dbReference type="NCBI Taxonomy" id="595671"/>
    <lineage>
        <taxon>Bacteria</taxon>
        <taxon>Bacillati</taxon>
        <taxon>Actinomycetota</taxon>
        <taxon>Actinomycetes</taxon>
        <taxon>Micrococcales</taxon>
        <taxon>Microbacteriaceae</taxon>
        <taxon>Amnibacterium</taxon>
    </lineage>
</organism>
<dbReference type="EMBL" id="SOAM01000002">
    <property type="protein sequence ID" value="TDS77154.1"/>
    <property type="molecule type" value="Genomic_DNA"/>
</dbReference>
<evidence type="ECO:0000256" key="2">
    <source>
        <dbReference type="ARBA" id="ARBA00023163"/>
    </source>
</evidence>
<evidence type="ECO:0000256" key="3">
    <source>
        <dbReference type="SAM" id="Phobius"/>
    </source>
</evidence>
<dbReference type="OrthoDB" id="5242431at2"/>
<dbReference type="InterPro" id="IPR027383">
    <property type="entry name" value="Znf_put"/>
</dbReference>
<feature type="domain" description="Putative zinc-finger" evidence="4">
    <location>
        <begin position="10"/>
        <end position="35"/>
    </location>
</feature>
<dbReference type="Pfam" id="PF13490">
    <property type="entry name" value="zf-HC2"/>
    <property type="match status" value="1"/>
</dbReference>
<accession>A0A4V3EAS6</accession>
<evidence type="ECO:0000259" key="4">
    <source>
        <dbReference type="Pfam" id="PF13490"/>
    </source>
</evidence>
<evidence type="ECO:0000313" key="5">
    <source>
        <dbReference type="EMBL" id="TDS77154.1"/>
    </source>
</evidence>
<name>A0A4V3EAS6_9MICO</name>
<dbReference type="AlphaFoldDB" id="A0A4V3EAS6"/>
<reference evidence="5 6" key="1">
    <citation type="submission" date="2019-03" db="EMBL/GenBank/DDBJ databases">
        <title>Genomic Encyclopedia of Archaeal and Bacterial Type Strains, Phase II (KMG-II): from individual species to whole genera.</title>
        <authorList>
            <person name="Goeker M."/>
        </authorList>
    </citation>
    <scope>NUCLEOTIDE SEQUENCE [LARGE SCALE GENOMIC DNA]</scope>
    <source>
        <strain evidence="5 6">DSM 24782</strain>
    </source>
</reference>
<keyword evidence="1" id="KW-0805">Transcription regulation</keyword>
<keyword evidence="3" id="KW-1133">Transmembrane helix</keyword>
<dbReference type="RefSeq" id="WP_133766259.1">
    <property type="nucleotide sequence ID" value="NZ_BAAARP010000002.1"/>
</dbReference>
<proteinExistence type="predicted"/>
<keyword evidence="3" id="KW-0472">Membrane</keyword>
<keyword evidence="2" id="KW-0804">Transcription</keyword>
<dbReference type="InterPro" id="IPR041916">
    <property type="entry name" value="Anti_sigma_zinc_sf"/>
</dbReference>
<feature type="transmembrane region" description="Helical" evidence="3">
    <location>
        <begin position="95"/>
        <end position="116"/>
    </location>
</feature>
<evidence type="ECO:0000313" key="6">
    <source>
        <dbReference type="Proteomes" id="UP000295344"/>
    </source>
</evidence>